<dbReference type="InterPro" id="IPR046953">
    <property type="entry name" value="Spore_GerAC-like_C"/>
</dbReference>
<evidence type="ECO:0000259" key="9">
    <source>
        <dbReference type="Pfam" id="PF25198"/>
    </source>
</evidence>
<gene>
    <name evidence="10" type="ORF">HNQ80_000232</name>
</gene>
<dbReference type="Proteomes" id="UP000579281">
    <property type="component" value="Unassembled WGS sequence"/>
</dbReference>
<dbReference type="EMBL" id="JACHEN010000001">
    <property type="protein sequence ID" value="MBB6214163.1"/>
    <property type="molecule type" value="Genomic_DNA"/>
</dbReference>
<evidence type="ECO:0000256" key="7">
    <source>
        <dbReference type="ARBA" id="ARBA00023288"/>
    </source>
</evidence>
<reference evidence="10 11" key="1">
    <citation type="submission" date="2020-08" db="EMBL/GenBank/DDBJ databases">
        <title>Genomic Encyclopedia of Type Strains, Phase IV (KMG-IV): sequencing the most valuable type-strain genomes for metagenomic binning, comparative biology and taxonomic classification.</title>
        <authorList>
            <person name="Goeker M."/>
        </authorList>
    </citation>
    <scope>NUCLEOTIDE SEQUENCE [LARGE SCALE GENOMIC DNA]</scope>
    <source>
        <strain evidence="10 11">DSM 103526</strain>
    </source>
</reference>
<dbReference type="GO" id="GO:0009847">
    <property type="term" value="P:spore germination"/>
    <property type="evidence" value="ECO:0007669"/>
    <property type="project" value="InterPro"/>
</dbReference>
<dbReference type="NCBIfam" id="TIGR02887">
    <property type="entry name" value="spore_ger_x_C"/>
    <property type="match status" value="1"/>
</dbReference>
<evidence type="ECO:0000313" key="10">
    <source>
        <dbReference type="EMBL" id="MBB6214163.1"/>
    </source>
</evidence>
<evidence type="ECO:0000256" key="1">
    <source>
        <dbReference type="ARBA" id="ARBA00004635"/>
    </source>
</evidence>
<dbReference type="InterPro" id="IPR057336">
    <property type="entry name" value="GerAC_N"/>
</dbReference>
<feature type="domain" description="Spore germination protein N-terminal" evidence="9">
    <location>
        <begin position="21"/>
        <end position="203"/>
    </location>
</feature>
<dbReference type="PANTHER" id="PTHR35789">
    <property type="entry name" value="SPORE GERMINATION PROTEIN B3"/>
    <property type="match status" value="1"/>
</dbReference>
<dbReference type="Pfam" id="PF25198">
    <property type="entry name" value="Spore_GerAC_N"/>
    <property type="match status" value="1"/>
</dbReference>
<evidence type="ECO:0000256" key="5">
    <source>
        <dbReference type="ARBA" id="ARBA00023136"/>
    </source>
</evidence>
<organism evidence="10 11">
    <name type="scientific">Anaerosolibacter carboniphilus</name>
    <dbReference type="NCBI Taxonomy" id="1417629"/>
    <lineage>
        <taxon>Bacteria</taxon>
        <taxon>Bacillati</taxon>
        <taxon>Bacillota</taxon>
        <taxon>Clostridia</taxon>
        <taxon>Peptostreptococcales</taxon>
        <taxon>Thermotaleaceae</taxon>
        <taxon>Anaerosolibacter</taxon>
    </lineage>
</organism>
<dbReference type="InterPro" id="IPR038501">
    <property type="entry name" value="Spore_GerAC_C_sf"/>
</dbReference>
<comment type="similarity">
    <text evidence="2">Belongs to the GerABKC lipoprotein family.</text>
</comment>
<evidence type="ECO:0000256" key="2">
    <source>
        <dbReference type="ARBA" id="ARBA00007886"/>
    </source>
</evidence>
<evidence type="ECO:0000256" key="4">
    <source>
        <dbReference type="ARBA" id="ARBA00022729"/>
    </source>
</evidence>
<evidence type="ECO:0000256" key="6">
    <source>
        <dbReference type="ARBA" id="ARBA00023139"/>
    </source>
</evidence>
<proteinExistence type="inferred from homology"/>
<dbReference type="PROSITE" id="PS51257">
    <property type="entry name" value="PROKAR_LIPOPROTEIN"/>
    <property type="match status" value="1"/>
</dbReference>
<dbReference type="InterPro" id="IPR008844">
    <property type="entry name" value="Spore_GerAC-like"/>
</dbReference>
<keyword evidence="11" id="KW-1185">Reference proteome</keyword>
<dbReference type="AlphaFoldDB" id="A0A841KL78"/>
<protein>
    <submittedName>
        <fullName evidence="10">Spore germination protein KC</fullName>
    </submittedName>
</protein>
<keyword evidence="5" id="KW-0472">Membrane</keyword>
<sequence length="403" mass="44897">MRKVIFLPLIFLILLTSGCWDRKEIDELAIVGATGFDKVTINGRDMYRAISYVYKPAEMGGGTEGGGGKTLAPFWIVSELGETLSDAEKNISARSSRFVFLAHSEIVIIGERLAKEDGVDKVMDLLLRHKDLRMRNLLYIAKGDALKVFEKGLPQFESTLSQELSGISEKSLPIVSKTYVPDVKEFAYSLLSTGRDPVAGKLEVFPTPEELPSPVGNEQPQSFVRPTGAAIFRKSKLVGWLTDTETRGFLYVMNKSKVGIMPLKLPRSQQENFSFEMTKAKTKIIPSVTENNISITLEVKAEGNVGTMEDSESLAKPEDIKKLEALASDEIKQLIKNTVHKTQNMGTDVFGFGEAVHRKYPKAWKNIEENWQDIYSNLQVNVKVKTKIRGTGMISNPITVESR</sequence>
<name>A0A841KL78_9FIRM</name>
<evidence type="ECO:0000256" key="3">
    <source>
        <dbReference type="ARBA" id="ARBA00022544"/>
    </source>
</evidence>
<keyword evidence="4" id="KW-0732">Signal</keyword>
<dbReference type="GO" id="GO:0016020">
    <property type="term" value="C:membrane"/>
    <property type="evidence" value="ECO:0007669"/>
    <property type="project" value="UniProtKB-SubCell"/>
</dbReference>
<keyword evidence="3" id="KW-0309">Germination</keyword>
<comment type="subcellular location">
    <subcellularLocation>
        <location evidence="1">Membrane</location>
        <topology evidence="1">Lipid-anchor</topology>
    </subcellularLocation>
</comment>
<keyword evidence="6" id="KW-0564">Palmitate</keyword>
<feature type="domain" description="Spore germination GerAC-like C-terminal" evidence="8">
    <location>
        <begin position="227"/>
        <end position="392"/>
    </location>
</feature>
<dbReference type="PANTHER" id="PTHR35789:SF1">
    <property type="entry name" value="SPORE GERMINATION PROTEIN B3"/>
    <property type="match status" value="1"/>
</dbReference>
<evidence type="ECO:0000259" key="8">
    <source>
        <dbReference type="Pfam" id="PF05504"/>
    </source>
</evidence>
<comment type="caution">
    <text evidence="10">The sequence shown here is derived from an EMBL/GenBank/DDBJ whole genome shotgun (WGS) entry which is preliminary data.</text>
</comment>
<accession>A0A841KL78</accession>
<dbReference type="Gene3D" id="3.30.300.210">
    <property type="entry name" value="Nutrient germinant receptor protein C, domain 3"/>
    <property type="match status" value="1"/>
</dbReference>
<keyword evidence="7" id="KW-0449">Lipoprotein</keyword>
<dbReference type="RefSeq" id="WP_184307316.1">
    <property type="nucleotide sequence ID" value="NZ_JACHEN010000001.1"/>
</dbReference>
<dbReference type="Pfam" id="PF05504">
    <property type="entry name" value="Spore_GerAC"/>
    <property type="match status" value="1"/>
</dbReference>
<evidence type="ECO:0000313" key="11">
    <source>
        <dbReference type="Proteomes" id="UP000579281"/>
    </source>
</evidence>